<keyword evidence="1" id="KW-0456">Lyase</keyword>
<gene>
    <name evidence="1" type="ORF">SAMN04489797_1844</name>
</gene>
<dbReference type="GO" id="GO:0016829">
    <property type="term" value="F:lyase activity"/>
    <property type="evidence" value="ECO:0007669"/>
    <property type="project" value="UniProtKB-KW"/>
</dbReference>
<dbReference type="RefSeq" id="WP_092446388.1">
    <property type="nucleotide sequence ID" value="NZ_LT629774.1"/>
</dbReference>
<reference evidence="1 2" key="1">
    <citation type="submission" date="2016-10" db="EMBL/GenBank/DDBJ databases">
        <authorList>
            <person name="Varghese N."/>
            <person name="Submissions S."/>
        </authorList>
    </citation>
    <scope>NUCLEOTIDE SEQUENCE [LARGE SCALE GENOMIC DNA]</scope>
    <source>
        <strain evidence="1 2">RHA_55</strain>
    </source>
</reference>
<dbReference type="EMBL" id="LT629774">
    <property type="protein sequence ID" value="SDS54853.1"/>
    <property type="molecule type" value="Genomic_DNA"/>
</dbReference>
<dbReference type="AlphaFoldDB" id="A0A1H1T408"/>
<dbReference type="Proteomes" id="UP000198963">
    <property type="component" value="Chromosome I"/>
</dbReference>
<organism evidence="1 2">
    <name type="scientific">Winogradskyella sediminis</name>
    <dbReference type="NCBI Taxonomy" id="1382466"/>
    <lineage>
        <taxon>Bacteria</taxon>
        <taxon>Pseudomonadati</taxon>
        <taxon>Bacteroidota</taxon>
        <taxon>Flavobacteriia</taxon>
        <taxon>Flavobacteriales</taxon>
        <taxon>Flavobacteriaceae</taxon>
        <taxon>Winogradskyella</taxon>
    </lineage>
</organism>
<evidence type="ECO:0000313" key="2">
    <source>
        <dbReference type="Proteomes" id="UP000198963"/>
    </source>
</evidence>
<name>A0A1H1T408_9FLAO</name>
<accession>A0A1H1T408</accession>
<evidence type="ECO:0000313" key="1">
    <source>
        <dbReference type="EMBL" id="SDS54853.1"/>
    </source>
</evidence>
<dbReference type="STRING" id="1249933.SAMN04489797_1844"/>
<dbReference type="InterPro" id="IPR025975">
    <property type="entry name" value="Polysacc_lyase"/>
</dbReference>
<dbReference type="Pfam" id="PF14099">
    <property type="entry name" value="Polysacc_lyase"/>
    <property type="match status" value="1"/>
</dbReference>
<sequence length="354" mass="40277">MKRHFFNLTIAFLSTTLGFSQTILRANGPGNTYEDINTVLAPGYNAVETPDCAHHNFGRHIDEVFDAELNTNVFQFIAHVTPDNDRCKKYDRQRVEIKTYASSPDNLKAEEGETVHYKWMFKLPHNFKASSSFTHIHQIKAVGGPYASIPMITLTLREGNPDRLELRYTATNNQATIKTVDLNLLKGHWVSVSETINFANKGSYSIHITRVSNNASILNYTNSSMDTWQDGALFSRPKWGIYRSLKHRNAIKDEIIRFADFSIEELGPLSLSELQKRANNTMLVAVATKQLINFKTAKPKDYDAIEFYDGLGNIVALENRIKRFKLDISGLNSGEYYIVFKKSEQRVKVLKISI</sequence>
<dbReference type="Gene3D" id="2.60.120.200">
    <property type="match status" value="1"/>
</dbReference>
<protein>
    <submittedName>
        <fullName evidence="1">Polysaccharide lyase</fullName>
    </submittedName>
</protein>
<keyword evidence="2" id="KW-1185">Reference proteome</keyword>
<proteinExistence type="predicted"/>